<gene>
    <name evidence="4" type="ORF">AN936_03865</name>
</gene>
<keyword evidence="1" id="KW-0378">Hydrolase</keyword>
<dbReference type="InterPro" id="IPR011659">
    <property type="entry name" value="WD40"/>
</dbReference>
<evidence type="ECO:0000313" key="5">
    <source>
        <dbReference type="Proteomes" id="UP000058074"/>
    </source>
</evidence>
<proteinExistence type="predicted"/>
<protein>
    <recommendedName>
        <fullName evidence="3">Peptidase S9 prolyl oligopeptidase catalytic domain-containing protein</fullName>
    </recommendedName>
</protein>
<feature type="domain" description="Peptidase S9 prolyl oligopeptidase catalytic" evidence="3">
    <location>
        <begin position="462"/>
        <end position="661"/>
    </location>
</feature>
<dbReference type="EMBL" id="CP012700">
    <property type="protein sequence ID" value="ALH79533.1"/>
    <property type="molecule type" value="Genomic_DNA"/>
</dbReference>
<dbReference type="RefSeq" id="WP_054586976.1">
    <property type="nucleotide sequence ID" value="NZ_CP012700.1"/>
</dbReference>
<keyword evidence="2" id="KW-0720">Serine protease</keyword>
<keyword evidence="2" id="KW-0645">Protease</keyword>
<dbReference type="PANTHER" id="PTHR42776">
    <property type="entry name" value="SERINE PEPTIDASE S9 FAMILY MEMBER"/>
    <property type="match status" value="1"/>
</dbReference>
<dbReference type="InterPro" id="IPR015943">
    <property type="entry name" value="WD40/YVTN_repeat-like_dom_sf"/>
</dbReference>
<dbReference type="Gene3D" id="2.130.10.10">
    <property type="entry name" value="YVTN repeat-like/Quinoprotein amine dehydrogenase"/>
    <property type="match status" value="1"/>
</dbReference>
<dbReference type="SUPFAM" id="SSF82171">
    <property type="entry name" value="DPP6 N-terminal domain-like"/>
    <property type="match status" value="1"/>
</dbReference>
<dbReference type="InterPro" id="IPR001375">
    <property type="entry name" value="Peptidase_S9_cat"/>
</dbReference>
<dbReference type="GO" id="GO:0004252">
    <property type="term" value="F:serine-type endopeptidase activity"/>
    <property type="evidence" value="ECO:0007669"/>
    <property type="project" value="TreeGrafter"/>
</dbReference>
<evidence type="ECO:0000256" key="2">
    <source>
        <dbReference type="ARBA" id="ARBA00022825"/>
    </source>
</evidence>
<dbReference type="PANTHER" id="PTHR42776:SF27">
    <property type="entry name" value="DIPEPTIDYL PEPTIDASE FAMILY MEMBER 6"/>
    <property type="match status" value="1"/>
</dbReference>
<dbReference type="Proteomes" id="UP000058074">
    <property type="component" value="Chromosome"/>
</dbReference>
<organism evidence="4 5">
    <name type="scientific">Sphingopyxis macrogoltabida</name>
    <name type="common">Sphingomonas macrogoltabidus</name>
    <dbReference type="NCBI Taxonomy" id="33050"/>
    <lineage>
        <taxon>Bacteria</taxon>
        <taxon>Pseudomonadati</taxon>
        <taxon>Pseudomonadota</taxon>
        <taxon>Alphaproteobacteria</taxon>
        <taxon>Sphingomonadales</taxon>
        <taxon>Sphingomonadaceae</taxon>
        <taxon>Sphingopyxis</taxon>
    </lineage>
</organism>
<dbReference type="KEGG" id="smag:AN936_03865"/>
<dbReference type="Gene3D" id="3.40.50.1820">
    <property type="entry name" value="alpha/beta hydrolase"/>
    <property type="match status" value="1"/>
</dbReference>
<dbReference type="SUPFAM" id="SSF53474">
    <property type="entry name" value="alpha/beta-Hydrolases"/>
    <property type="match status" value="1"/>
</dbReference>
<sequence length="666" mass="70729">MQTDFRRHPLFEKAEALTRAWLRPGTGEVAALGQLAASPDGCRAAAAAQLCEALEGAPSTRIAIVDLASGDLDIVTDGPRSDSAPGWSPDGRSIAFLSDREQAYANRLRILDVETGADRATAAVDGFVEYLQWSADGKAILLGVAGYGSDLAGAQGAFSVSLESEAGEQPAWAPTVEGAPEAAPWRSVWLYDLASDTAHQITPAGVNVWQAVWCGADHIAAICSDQPEETWWYSAEVRLIEVASGSVRTLFAPADQLGSLAAAPAGGTVAVVEAVCSDRNIVAGDLRLIDVASGTITRPATLDADVVQLSWRGDDTLLFVVADGPETAIGLLDRPAAASREIWRGSERTPSGTMFPEVAPLGTVAGDILFMCETFFEAPTLLALEGGTEREIRRFGAPEVDAAVAGLGSARDFSWTAPDGLEVHGWLLTPPGPGPHPLIMQVHGGPVWYTRPIYIGRSALPQMALAAGYALFQPNPRGSSGRGQSFARQVFGDMGGADTYDYLSGLDALEKAGIADPARIGVTGGSYGGFMTSWLITQDQRFAAAVPVAPVTNWVSEHLTCHVPTFCEIFLNDRLSNPTGKYFSRSPIHFADRVKTPTLNICGALDKITPAGQALEFHHALQIAGVDSVLLTYPQEGHGVRTMPASFDYTARLMSWFARHMPADRS</sequence>
<dbReference type="Pfam" id="PF07676">
    <property type="entry name" value="PD40"/>
    <property type="match status" value="1"/>
</dbReference>
<accession>A0A0N9V663</accession>
<dbReference type="AlphaFoldDB" id="A0A0N9V663"/>
<name>A0A0N9V663_SPHMC</name>
<reference evidence="4 5" key="1">
    <citation type="journal article" date="2015" name="Genome Announc.">
        <title>Complete Genome Sequence of Polypropylene Glycol- and Polyethylene Glycol-Degrading Sphingopyxis macrogoltabida Strain EY-1.</title>
        <authorList>
            <person name="Ohtsubo Y."/>
            <person name="Nagata Y."/>
            <person name="Numata M."/>
            <person name="Tsuchikane K."/>
            <person name="Hosoyama A."/>
            <person name="Yamazoe A."/>
            <person name="Tsuda M."/>
            <person name="Fujita N."/>
            <person name="Kawai F."/>
        </authorList>
    </citation>
    <scope>NUCLEOTIDE SEQUENCE [LARGE SCALE GENOMIC DNA]</scope>
    <source>
        <strain evidence="4 5">EY-1</strain>
    </source>
</reference>
<dbReference type="Pfam" id="PF00326">
    <property type="entry name" value="Peptidase_S9"/>
    <property type="match status" value="1"/>
</dbReference>
<dbReference type="GO" id="GO:0006508">
    <property type="term" value="P:proteolysis"/>
    <property type="evidence" value="ECO:0007669"/>
    <property type="project" value="InterPro"/>
</dbReference>
<evidence type="ECO:0000256" key="1">
    <source>
        <dbReference type="ARBA" id="ARBA00022801"/>
    </source>
</evidence>
<dbReference type="PATRIC" id="fig|33050.5.peg.802"/>
<dbReference type="OrthoDB" id="9812921at2"/>
<dbReference type="InterPro" id="IPR029058">
    <property type="entry name" value="AB_hydrolase_fold"/>
</dbReference>
<evidence type="ECO:0000259" key="3">
    <source>
        <dbReference type="Pfam" id="PF00326"/>
    </source>
</evidence>
<evidence type="ECO:0000313" key="4">
    <source>
        <dbReference type="EMBL" id="ALH79533.1"/>
    </source>
</evidence>
<dbReference type="InterPro" id="IPR011042">
    <property type="entry name" value="6-blade_b-propeller_TolB-like"/>
</dbReference>
<dbReference type="Gene3D" id="2.120.10.30">
    <property type="entry name" value="TolB, C-terminal domain"/>
    <property type="match status" value="1"/>
</dbReference>